<dbReference type="Proteomes" id="UP000652219">
    <property type="component" value="Unassembled WGS sequence"/>
</dbReference>
<organism evidence="1 2">
    <name type="scientific">Colletotrichum sojae</name>
    <dbReference type="NCBI Taxonomy" id="2175907"/>
    <lineage>
        <taxon>Eukaryota</taxon>
        <taxon>Fungi</taxon>
        <taxon>Dikarya</taxon>
        <taxon>Ascomycota</taxon>
        <taxon>Pezizomycotina</taxon>
        <taxon>Sordariomycetes</taxon>
        <taxon>Hypocreomycetidae</taxon>
        <taxon>Glomerellales</taxon>
        <taxon>Glomerellaceae</taxon>
        <taxon>Colletotrichum</taxon>
        <taxon>Colletotrichum orchidearum species complex</taxon>
    </lineage>
</organism>
<keyword evidence="2" id="KW-1185">Reference proteome</keyword>
<protein>
    <submittedName>
        <fullName evidence="1">Uncharacterized protein</fullName>
    </submittedName>
</protein>
<gene>
    <name evidence="1" type="ORF">CSOJ01_05417</name>
</gene>
<sequence>MSSTHPLDAWQPAKMGREDFRGLLQTSLSDYHTFATPDAPHGYTHVRVLTLCWEADMTDGLNLEPLINKITNVFGRHYNYPNRHFNIPRGNDNDIDMDVSDDGGDNSPAHAVTEALADALSVLDKNALLIVYYVGLAQSDPKTFRLYPSTPPTKRGQASVDWSRATNRTTKTAECDVLLLMDSCYSSLGAGLGCNEEVVAATGHAGQARWDGPSSFTSNLAEELAHVASRRLIVTATQLFALVAARAFSKDANANLLLQTMPLHRQRYNTDRMPIHLAPFHSDNALNEVWRAAPRPLVEFDPVRVVMSAHLGDEPIGLTFQRLDDWATSQLPGSYRRIQFEDVHDANPGVVVVLFKVPLATWANMSDHPAVRFVCFDVNPAGISQYVLQQHQNRPKVSLEALAQNLYPGRLREPREYKDAGGQGR</sequence>
<reference evidence="1 2" key="1">
    <citation type="journal article" date="2020" name="Phytopathology">
        <title>Genome Sequence Resources of Colletotrichum truncatum, C. plurivorum, C. musicola, and C. sojae: Four Species Pathogenic to Soybean (Glycine max).</title>
        <authorList>
            <person name="Rogerio F."/>
            <person name="Boufleur T.R."/>
            <person name="Ciampi-Guillardi M."/>
            <person name="Sukno S.A."/>
            <person name="Thon M.R."/>
            <person name="Massola Junior N.S."/>
            <person name="Baroncelli R."/>
        </authorList>
    </citation>
    <scope>NUCLEOTIDE SEQUENCE [LARGE SCALE GENOMIC DNA]</scope>
    <source>
        <strain evidence="1 2">LFN0009</strain>
    </source>
</reference>
<evidence type="ECO:0000313" key="2">
    <source>
        <dbReference type="Proteomes" id="UP000652219"/>
    </source>
</evidence>
<name>A0A8H6JF63_9PEZI</name>
<evidence type="ECO:0000313" key="1">
    <source>
        <dbReference type="EMBL" id="KAF6811979.1"/>
    </source>
</evidence>
<comment type="caution">
    <text evidence="1">The sequence shown here is derived from an EMBL/GenBank/DDBJ whole genome shotgun (WGS) entry which is preliminary data.</text>
</comment>
<accession>A0A8H6JF63</accession>
<dbReference type="AlphaFoldDB" id="A0A8H6JF63"/>
<proteinExistence type="predicted"/>
<dbReference type="EMBL" id="WIGN01000068">
    <property type="protein sequence ID" value="KAF6811979.1"/>
    <property type="molecule type" value="Genomic_DNA"/>
</dbReference>